<reference evidence="1" key="1">
    <citation type="submission" date="2019-10" db="EMBL/GenBank/DDBJ databases">
        <title>The sequence and de novo assembly of the wild yak genome.</title>
        <authorList>
            <person name="Liu Y."/>
        </authorList>
    </citation>
    <scope>NUCLEOTIDE SEQUENCE [LARGE SCALE GENOMIC DNA]</scope>
    <source>
        <strain evidence="1">WY2019</strain>
    </source>
</reference>
<name>A0A6B0QS07_9CETA</name>
<sequence>MYLQKKLQEEMLQRGAAKEETQSTLETFRQGVDNISLVCFDLEHKVDSLQEEVDFLGKLCSDESCELQAQP</sequence>
<gene>
    <name evidence="1" type="ORF">E5288_WYG006269</name>
</gene>
<dbReference type="AlphaFoldDB" id="A0A6B0QS07"/>
<evidence type="ECO:0000313" key="1">
    <source>
        <dbReference type="EMBL" id="MXQ80375.1"/>
    </source>
</evidence>
<dbReference type="Gene3D" id="1.20.5.1160">
    <property type="entry name" value="Vasodilator-stimulated phosphoprotein"/>
    <property type="match status" value="1"/>
</dbReference>
<dbReference type="GO" id="GO:0005737">
    <property type="term" value="C:cytoplasm"/>
    <property type="evidence" value="ECO:0007669"/>
    <property type="project" value="TreeGrafter"/>
</dbReference>
<dbReference type="Proteomes" id="UP000322234">
    <property type="component" value="Unassembled WGS sequence"/>
</dbReference>
<organism evidence="1 2">
    <name type="scientific">Bos mutus</name>
    <name type="common">wild yak</name>
    <dbReference type="NCBI Taxonomy" id="72004"/>
    <lineage>
        <taxon>Eukaryota</taxon>
        <taxon>Metazoa</taxon>
        <taxon>Chordata</taxon>
        <taxon>Craniata</taxon>
        <taxon>Vertebrata</taxon>
        <taxon>Euteleostomi</taxon>
        <taxon>Mammalia</taxon>
        <taxon>Eutheria</taxon>
        <taxon>Laurasiatheria</taxon>
        <taxon>Artiodactyla</taxon>
        <taxon>Ruminantia</taxon>
        <taxon>Pecora</taxon>
        <taxon>Bovidae</taxon>
        <taxon>Bovinae</taxon>
        <taxon>Bos</taxon>
    </lineage>
</organism>
<dbReference type="GO" id="GO:0005886">
    <property type="term" value="C:plasma membrane"/>
    <property type="evidence" value="ECO:0007669"/>
    <property type="project" value="TreeGrafter"/>
</dbReference>
<dbReference type="GO" id="GO:0005200">
    <property type="term" value="F:structural constituent of cytoskeleton"/>
    <property type="evidence" value="ECO:0007669"/>
    <property type="project" value="TreeGrafter"/>
</dbReference>
<dbReference type="PANTHER" id="PTHR45652:SF5">
    <property type="entry name" value="VIMENTIN"/>
    <property type="match status" value="1"/>
</dbReference>
<keyword evidence="2" id="KW-1185">Reference proteome</keyword>
<proteinExistence type="predicted"/>
<dbReference type="EMBL" id="VBQZ03000004">
    <property type="protein sequence ID" value="MXQ80375.1"/>
    <property type="molecule type" value="Genomic_DNA"/>
</dbReference>
<comment type="caution">
    <text evidence="1">The sequence shown here is derived from an EMBL/GenBank/DDBJ whole genome shotgun (WGS) entry which is preliminary data.</text>
</comment>
<dbReference type="PANTHER" id="PTHR45652">
    <property type="entry name" value="GLIAL FIBRILLARY ACIDIC PROTEIN"/>
    <property type="match status" value="1"/>
</dbReference>
<dbReference type="GO" id="GO:0030424">
    <property type="term" value="C:axon"/>
    <property type="evidence" value="ECO:0007669"/>
    <property type="project" value="TreeGrafter"/>
</dbReference>
<dbReference type="InterPro" id="IPR050405">
    <property type="entry name" value="Intermediate_filament"/>
</dbReference>
<protein>
    <submittedName>
        <fullName evidence="1">Uncharacterized protein</fullName>
    </submittedName>
</protein>
<accession>A0A6B0QS07</accession>
<dbReference type="GO" id="GO:0045109">
    <property type="term" value="P:intermediate filament organization"/>
    <property type="evidence" value="ECO:0007669"/>
    <property type="project" value="TreeGrafter"/>
</dbReference>
<dbReference type="GO" id="GO:0005882">
    <property type="term" value="C:intermediate filament"/>
    <property type="evidence" value="ECO:0007669"/>
    <property type="project" value="TreeGrafter"/>
</dbReference>
<evidence type="ECO:0000313" key="2">
    <source>
        <dbReference type="Proteomes" id="UP000322234"/>
    </source>
</evidence>